<evidence type="ECO:0000313" key="1">
    <source>
        <dbReference type="EMBL" id="CAL7939052.1"/>
    </source>
</evidence>
<proteinExistence type="predicted"/>
<evidence type="ECO:0000313" key="2">
    <source>
        <dbReference type="Proteomes" id="UP001642520"/>
    </source>
</evidence>
<dbReference type="Proteomes" id="UP001642520">
    <property type="component" value="Unassembled WGS sequence"/>
</dbReference>
<comment type="caution">
    <text evidence="1">The sequence shown here is derived from an EMBL/GenBank/DDBJ whole genome shotgun (WGS) entry which is preliminary data.</text>
</comment>
<sequence>MDTQGSTSKQDTVRLCVPSPWTVVTNEEDRIAVEFAPFCVGCPREKSYGFDATRWTARRTWRSWIGMDPLAGRTFSIHQTWIEKISSQLSQSLKYWATIVCVENSDPSRLYEPLPPTTRPLRSLLSLVQILHRKEQHSNKENLKKCELDYVNLEYTTPSYVDSIDIGNHTLAQIMAKYSAIFLHTLGH</sequence>
<reference evidence="1 2" key="1">
    <citation type="submission" date="2024-08" db="EMBL/GenBank/DDBJ databases">
        <authorList>
            <person name="Will J Nash"/>
            <person name="Angela Man"/>
            <person name="Seanna McTaggart"/>
            <person name="Kendall Baker"/>
            <person name="Tom Barker"/>
            <person name="Leah Catchpole"/>
            <person name="Alex Durrant"/>
            <person name="Karim Gharbi"/>
            <person name="Naomi Irish"/>
            <person name="Gemy Kaithakottil"/>
            <person name="Debby Ku"/>
            <person name="Aaliyah Providence"/>
            <person name="Felix Shaw"/>
            <person name="David Swarbreck"/>
            <person name="Chris Watkins"/>
            <person name="Ann M. McCartney"/>
            <person name="Giulio Formenti"/>
            <person name="Alice Mouton"/>
            <person name="Noel Vella"/>
            <person name="Bjorn M von Reumont"/>
            <person name="Adriana Vella"/>
            <person name="Wilfried Haerty"/>
        </authorList>
    </citation>
    <scope>NUCLEOTIDE SEQUENCE [LARGE SCALE GENOMIC DNA]</scope>
</reference>
<protein>
    <submittedName>
        <fullName evidence="1">Uncharacterized protein</fullName>
    </submittedName>
</protein>
<organism evidence="1 2">
    <name type="scientific">Xylocopa violacea</name>
    <name type="common">Violet carpenter bee</name>
    <name type="synonym">Apis violacea</name>
    <dbReference type="NCBI Taxonomy" id="135666"/>
    <lineage>
        <taxon>Eukaryota</taxon>
        <taxon>Metazoa</taxon>
        <taxon>Ecdysozoa</taxon>
        <taxon>Arthropoda</taxon>
        <taxon>Hexapoda</taxon>
        <taxon>Insecta</taxon>
        <taxon>Pterygota</taxon>
        <taxon>Neoptera</taxon>
        <taxon>Endopterygota</taxon>
        <taxon>Hymenoptera</taxon>
        <taxon>Apocrita</taxon>
        <taxon>Aculeata</taxon>
        <taxon>Apoidea</taxon>
        <taxon>Anthophila</taxon>
        <taxon>Apidae</taxon>
        <taxon>Xylocopa</taxon>
        <taxon>Xylocopa</taxon>
    </lineage>
</organism>
<gene>
    <name evidence="1" type="ORF">XYLVIOL_LOCUS3646</name>
</gene>
<dbReference type="EMBL" id="CAXAJV020001289">
    <property type="protein sequence ID" value="CAL7939052.1"/>
    <property type="molecule type" value="Genomic_DNA"/>
</dbReference>
<accession>A0ABP1NGU0</accession>
<name>A0ABP1NGU0_XYLVO</name>
<keyword evidence="2" id="KW-1185">Reference proteome</keyword>